<dbReference type="OrthoDB" id="10019950at2"/>
<accession>A0A269Y0B1</accession>
<dbReference type="RefSeq" id="WP_095349197.1">
    <property type="nucleotide sequence ID" value="NZ_NCXK01000002.1"/>
</dbReference>
<evidence type="ECO:0000256" key="1">
    <source>
        <dbReference type="SAM" id="MobiDB-lite"/>
    </source>
</evidence>
<protein>
    <submittedName>
        <fullName evidence="2">Uncharacterized protein</fullName>
    </submittedName>
</protein>
<feature type="compositionally biased region" description="Basic and acidic residues" evidence="1">
    <location>
        <begin position="39"/>
        <end position="63"/>
    </location>
</feature>
<evidence type="ECO:0000313" key="2">
    <source>
        <dbReference type="EMBL" id="PAK78900.1"/>
    </source>
</evidence>
<keyword evidence="3" id="KW-1185">Reference proteome</keyword>
<sequence length="186" mass="21332">MKSREDLKIKDEELASQFDNYRKFGVEPFPDAQQTIDRSLSKFDAAAKERGLDRDSKWEEGERQNQNFNDDYDRRAQDRNQTGGLKLGQTERDHAERRDDAKFLGREAGHVLPQGERDRQRDEARLANPEAKRELGQKLEPEAAMGGDSKKDTDAPVSALGRMAAAREKLQQQESKSEDETRGRRL</sequence>
<dbReference type="AlphaFoldDB" id="A0A269Y0B1"/>
<dbReference type="Proteomes" id="UP000216151">
    <property type="component" value="Unassembled WGS sequence"/>
</dbReference>
<feature type="compositionally biased region" description="Basic and acidic residues" evidence="1">
    <location>
        <begin position="165"/>
        <end position="186"/>
    </location>
</feature>
<evidence type="ECO:0000313" key="3">
    <source>
        <dbReference type="Proteomes" id="UP000216151"/>
    </source>
</evidence>
<dbReference type="EMBL" id="NCXK01000002">
    <property type="protein sequence ID" value="PAK78900.1"/>
    <property type="molecule type" value="Genomic_DNA"/>
</dbReference>
<proteinExistence type="predicted"/>
<feature type="compositionally biased region" description="Basic and acidic residues" evidence="1">
    <location>
        <begin position="89"/>
        <end position="141"/>
    </location>
</feature>
<gene>
    <name evidence="2" type="ORF">B8X00_03160</name>
</gene>
<comment type="caution">
    <text evidence="2">The sequence shown here is derived from an EMBL/GenBank/DDBJ whole genome shotgun (WGS) entry which is preliminary data.</text>
</comment>
<name>A0A269Y0B1_9PROT</name>
<organism evidence="2 3">
    <name type="scientific">Acetobacter fabarum</name>
    <dbReference type="NCBI Taxonomy" id="483199"/>
    <lineage>
        <taxon>Bacteria</taxon>
        <taxon>Pseudomonadati</taxon>
        <taxon>Pseudomonadota</taxon>
        <taxon>Alphaproteobacteria</taxon>
        <taxon>Acetobacterales</taxon>
        <taxon>Acetobacteraceae</taxon>
        <taxon>Acetobacter</taxon>
    </lineage>
</organism>
<feature type="region of interest" description="Disordered" evidence="1">
    <location>
        <begin position="26"/>
        <end position="186"/>
    </location>
</feature>
<reference evidence="2 3" key="1">
    <citation type="submission" date="2017-04" db="EMBL/GenBank/DDBJ databases">
        <title>Kefir bacterial isolates.</title>
        <authorList>
            <person name="Kim Y."/>
            <person name="Blasche S."/>
            <person name="Patil K.R."/>
        </authorList>
    </citation>
    <scope>NUCLEOTIDE SEQUENCE [LARGE SCALE GENOMIC DNA]</scope>
    <source>
        <strain evidence="2 3">KR</strain>
    </source>
</reference>